<feature type="non-terminal residue" evidence="2">
    <location>
        <position position="1"/>
    </location>
</feature>
<dbReference type="AlphaFoldDB" id="A0A7R9GI90"/>
<feature type="compositionally biased region" description="Polar residues" evidence="1">
    <location>
        <begin position="10"/>
        <end position="19"/>
    </location>
</feature>
<feature type="compositionally biased region" description="Basic and acidic residues" evidence="1">
    <location>
        <begin position="184"/>
        <end position="199"/>
    </location>
</feature>
<name>A0A7R9GI90_9CRUS</name>
<proteinExistence type="predicted"/>
<feature type="compositionally biased region" description="Low complexity" evidence="1">
    <location>
        <begin position="148"/>
        <end position="165"/>
    </location>
</feature>
<feature type="compositionally biased region" description="Basic and acidic residues" evidence="1">
    <location>
        <begin position="205"/>
        <end position="221"/>
    </location>
</feature>
<feature type="region of interest" description="Disordered" evidence="1">
    <location>
        <begin position="1"/>
        <end position="232"/>
    </location>
</feature>
<evidence type="ECO:0000313" key="2">
    <source>
        <dbReference type="EMBL" id="CAD7282034.1"/>
    </source>
</evidence>
<evidence type="ECO:0000313" key="3">
    <source>
        <dbReference type="Proteomes" id="UP000678499"/>
    </source>
</evidence>
<keyword evidence="3" id="KW-1185">Reference proteome</keyword>
<accession>A0A7R9GI90</accession>
<gene>
    <name evidence="2" type="ORF">NMOB1V02_LOCUS9666</name>
</gene>
<protein>
    <submittedName>
        <fullName evidence="2">Uncharacterized protein</fullName>
    </submittedName>
</protein>
<dbReference type="EMBL" id="OA885438">
    <property type="protein sequence ID" value="CAD7282034.1"/>
    <property type="molecule type" value="Genomic_DNA"/>
</dbReference>
<evidence type="ECO:0000256" key="1">
    <source>
        <dbReference type="SAM" id="MobiDB-lite"/>
    </source>
</evidence>
<feature type="compositionally biased region" description="Basic and acidic residues" evidence="1">
    <location>
        <begin position="82"/>
        <end position="99"/>
    </location>
</feature>
<dbReference type="Proteomes" id="UP000678499">
    <property type="component" value="Unassembled WGS sequence"/>
</dbReference>
<reference evidence="2" key="1">
    <citation type="submission" date="2020-11" db="EMBL/GenBank/DDBJ databases">
        <authorList>
            <person name="Tran Van P."/>
        </authorList>
    </citation>
    <scope>NUCLEOTIDE SEQUENCE</scope>
</reference>
<organism evidence="2">
    <name type="scientific">Notodromas monacha</name>
    <dbReference type="NCBI Taxonomy" id="399045"/>
    <lineage>
        <taxon>Eukaryota</taxon>
        <taxon>Metazoa</taxon>
        <taxon>Ecdysozoa</taxon>
        <taxon>Arthropoda</taxon>
        <taxon>Crustacea</taxon>
        <taxon>Oligostraca</taxon>
        <taxon>Ostracoda</taxon>
        <taxon>Podocopa</taxon>
        <taxon>Podocopida</taxon>
        <taxon>Cypridocopina</taxon>
        <taxon>Cypridoidea</taxon>
        <taxon>Cyprididae</taxon>
        <taxon>Notodromas</taxon>
    </lineage>
</organism>
<dbReference type="EMBL" id="CAJPEX010003401">
    <property type="protein sequence ID" value="CAG0922186.1"/>
    <property type="molecule type" value="Genomic_DNA"/>
</dbReference>
<sequence length="232" mass="25352">FFWHRDSKKSASNKQTNPKTLAHCDSVGTSSTQSSPTPTERIPLWSRLSSSHHKKKPDSLAGKFSTLPHTKSNGVNHIIKTPSKDDDKQRKDGDVKKDSPPPYAESDTKSNDTSKPCSPVARPQVQTPTKQQEPAKKASKSRKFLIFSKSNKSSVSKDPVVVVGSTPTPEPSKEVSVTSPKTSLDSDKPEEVTEVKPEETSVEPHSPDDNTEEAKMEDLPEKPSNVAEIAVT</sequence>
<feature type="compositionally biased region" description="Low complexity" evidence="1">
    <location>
        <begin position="29"/>
        <end position="39"/>
    </location>
</feature>